<evidence type="ECO:0000256" key="10">
    <source>
        <dbReference type="SAM" id="MobiDB-lite"/>
    </source>
</evidence>
<comment type="similarity">
    <text evidence="2 9">Belongs to the nucleoporin Nup85 family.</text>
</comment>
<keyword evidence="5 9" id="KW-0653">Protein transport</keyword>
<evidence type="ECO:0000256" key="1">
    <source>
        <dbReference type="ARBA" id="ARBA00004567"/>
    </source>
</evidence>
<keyword evidence="9 11" id="KW-0472">Membrane</keyword>
<protein>
    <recommendedName>
        <fullName evidence="9">Nuclear pore complex protein Nup85</fullName>
    </recommendedName>
</protein>
<dbReference type="AlphaFoldDB" id="A0AAV5C594"/>
<keyword evidence="11" id="KW-1133">Transmembrane helix</keyword>
<sequence length="718" mass="80531">MPGMPTDGGGAMVPFSGEPGQASPAPPPVRHIRHCVAPPISRVFISWSSGNLLQVACLRQPSSEGRGGVEEVGGRVVEVNLGAGGCGGVEVDEEIDAAEIRRIEYGSVPAFALLQSRKNALTEAAAMSHAPSLSEHAEWWQYVLEYSKTIGNLLGNPDSPPAFTLEDPKTILKVGEKPTSLRAAWELLEMFFVDKQLQGWLPECLVDWLDDFDSLLSKESTVYSNLSSFQKKLIKLQIVEDDPDYWNGLAAALSVGWLDIVFSLYFHQTENGLVEAVAVLVSTMPRMRPDLPSGKLGQCCKTRPDFIKVLYKTEVSYLYLQAWEKWRGQVNKLECSAFWIQCGHRKTRDGLKKLLHILMGNVKELTAATSHWLELFVSHFLYIRPFTVGFEGMHHLAQKCIELKPSSGTNGLTDLLVGILSENPEVVLAECTNNFGPWFVTHAMELLTADNDYADMMLHEERPKFGGISIEELHRIVYAQVLCSHSLTWQVSFCLKSCNFGHLIRVCEQTLEICRLYELENVSTNIMKISGIYHWKHGRKGDGVYWFQQAHDKVRLDRIAQQLFERIGKSVTDDSFKQWEGLLELLGSDIGSAGGLEFLHRYVFLPANSCLFMAFGFTFFPITFWYRDFKRSLQQAQEGRTGEAARQTAEFLIQVELLNCKPKPLLNVAETTLLLNKLQELSLAKLHPDFSSNHLPSHALNTVRLALASNLARAILEE</sequence>
<evidence type="ECO:0000256" key="11">
    <source>
        <dbReference type="SAM" id="Phobius"/>
    </source>
</evidence>
<keyword evidence="4 9" id="KW-0509">mRNA transport</keyword>
<evidence type="ECO:0000256" key="7">
    <source>
        <dbReference type="ARBA" id="ARBA00023132"/>
    </source>
</evidence>
<dbReference type="GO" id="GO:0045893">
    <property type="term" value="P:positive regulation of DNA-templated transcription"/>
    <property type="evidence" value="ECO:0007669"/>
    <property type="project" value="TreeGrafter"/>
</dbReference>
<dbReference type="Pfam" id="PF07575">
    <property type="entry name" value="Nucleopor_Nup85"/>
    <property type="match status" value="1"/>
</dbReference>
<dbReference type="PANTHER" id="PTHR13373:SF21">
    <property type="entry name" value="NUCLEAR PORE COMPLEX PROTEIN NUP85"/>
    <property type="match status" value="1"/>
</dbReference>
<feature type="compositionally biased region" description="Gly residues" evidence="10">
    <location>
        <begin position="1"/>
        <end position="11"/>
    </location>
</feature>
<dbReference type="GO" id="GO:0006406">
    <property type="term" value="P:mRNA export from nucleus"/>
    <property type="evidence" value="ECO:0007669"/>
    <property type="project" value="TreeGrafter"/>
</dbReference>
<evidence type="ECO:0000256" key="3">
    <source>
        <dbReference type="ARBA" id="ARBA00022448"/>
    </source>
</evidence>
<keyword evidence="11" id="KW-0812">Transmembrane</keyword>
<comment type="subcellular location">
    <subcellularLocation>
        <location evidence="1 9">Nucleus</location>
        <location evidence="1 9">Nuclear pore complex</location>
    </subcellularLocation>
</comment>
<evidence type="ECO:0000313" key="12">
    <source>
        <dbReference type="EMBL" id="GJM93162.1"/>
    </source>
</evidence>
<comment type="caution">
    <text evidence="12">The sequence shown here is derived from an EMBL/GenBank/DDBJ whole genome shotgun (WGS) entry which is preliminary data.</text>
</comment>
<evidence type="ECO:0000256" key="6">
    <source>
        <dbReference type="ARBA" id="ARBA00023010"/>
    </source>
</evidence>
<dbReference type="GO" id="GO:0017056">
    <property type="term" value="F:structural constituent of nuclear pore"/>
    <property type="evidence" value="ECO:0007669"/>
    <property type="project" value="TreeGrafter"/>
</dbReference>
<evidence type="ECO:0000313" key="13">
    <source>
        <dbReference type="Proteomes" id="UP001054889"/>
    </source>
</evidence>
<evidence type="ECO:0000256" key="5">
    <source>
        <dbReference type="ARBA" id="ARBA00022927"/>
    </source>
</evidence>
<feature type="transmembrane region" description="Helical" evidence="11">
    <location>
        <begin position="602"/>
        <end position="626"/>
    </location>
</feature>
<evidence type="ECO:0000256" key="4">
    <source>
        <dbReference type="ARBA" id="ARBA00022816"/>
    </source>
</evidence>
<organism evidence="12 13">
    <name type="scientific">Eleusine coracana subsp. coracana</name>
    <dbReference type="NCBI Taxonomy" id="191504"/>
    <lineage>
        <taxon>Eukaryota</taxon>
        <taxon>Viridiplantae</taxon>
        <taxon>Streptophyta</taxon>
        <taxon>Embryophyta</taxon>
        <taxon>Tracheophyta</taxon>
        <taxon>Spermatophyta</taxon>
        <taxon>Magnoliopsida</taxon>
        <taxon>Liliopsida</taxon>
        <taxon>Poales</taxon>
        <taxon>Poaceae</taxon>
        <taxon>PACMAD clade</taxon>
        <taxon>Chloridoideae</taxon>
        <taxon>Cynodonteae</taxon>
        <taxon>Eleusininae</taxon>
        <taxon>Eleusine</taxon>
    </lineage>
</organism>
<keyword evidence="8 9" id="KW-0539">Nucleus</keyword>
<dbReference type="InterPro" id="IPR011502">
    <property type="entry name" value="Nucleoporin_Nup85"/>
</dbReference>
<keyword evidence="13" id="KW-1185">Reference proteome</keyword>
<feature type="region of interest" description="Disordered" evidence="10">
    <location>
        <begin position="1"/>
        <end position="27"/>
    </location>
</feature>
<keyword evidence="3 9" id="KW-0813">Transport</keyword>
<gene>
    <name evidence="12" type="primary">ga09692</name>
    <name evidence="12" type="ORF">PR202_ga09692</name>
</gene>
<dbReference type="Proteomes" id="UP001054889">
    <property type="component" value="Unassembled WGS sequence"/>
</dbReference>
<evidence type="ECO:0000256" key="9">
    <source>
        <dbReference type="RuleBase" id="RU365073"/>
    </source>
</evidence>
<keyword evidence="7 9" id="KW-0906">Nuclear pore complex</keyword>
<dbReference type="GO" id="GO:0031965">
    <property type="term" value="C:nuclear membrane"/>
    <property type="evidence" value="ECO:0007669"/>
    <property type="project" value="UniProtKB-UniRule"/>
</dbReference>
<reference evidence="12" key="1">
    <citation type="journal article" date="2018" name="DNA Res.">
        <title>Multiple hybrid de novo genome assembly of finger millet, an orphan allotetraploid crop.</title>
        <authorList>
            <person name="Hatakeyama M."/>
            <person name="Aluri S."/>
            <person name="Balachadran M.T."/>
            <person name="Sivarajan S.R."/>
            <person name="Patrignani A."/>
            <person name="Gruter S."/>
            <person name="Poveda L."/>
            <person name="Shimizu-Inatsugi R."/>
            <person name="Baeten J."/>
            <person name="Francoijs K.J."/>
            <person name="Nataraja K.N."/>
            <person name="Reddy Y.A.N."/>
            <person name="Phadnis S."/>
            <person name="Ravikumar R.L."/>
            <person name="Schlapbach R."/>
            <person name="Sreeman S.M."/>
            <person name="Shimizu K.K."/>
        </authorList>
    </citation>
    <scope>NUCLEOTIDE SEQUENCE</scope>
</reference>
<accession>A0AAV5C594</accession>
<evidence type="ECO:0000256" key="8">
    <source>
        <dbReference type="ARBA" id="ARBA00023242"/>
    </source>
</evidence>
<name>A0AAV5C594_ELECO</name>
<reference evidence="12" key="2">
    <citation type="submission" date="2021-12" db="EMBL/GenBank/DDBJ databases">
        <title>Resequencing data analysis of finger millet.</title>
        <authorList>
            <person name="Hatakeyama M."/>
            <person name="Aluri S."/>
            <person name="Balachadran M.T."/>
            <person name="Sivarajan S.R."/>
            <person name="Poveda L."/>
            <person name="Shimizu-Inatsugi R."/>
            <person name="Schlapbach R."/>
            <person name="Sreeman S.M."/>
            <person name="Shimizu K.K."/>
        </authorList>
    </citation>
    <scope>NUCLEOTIDE SEQUENCE</scope>
</reference>
<comment type="function">
    <text evidence="9">Functions as a component of the nuclear pore complex (NPC).</text>
</comment>
<dbReference type="GO" id="GO:0006606">
    <property type="term" value="P:protein import into nucleus"/>
    <property type="evidence" value="ECO:0007669"/>
    <property type="project" value="TreeGrafter"/>
</dbReference>
<keyword evidence="6 9" id="KW-0811">Translocation</keyword>
<dbReference type="GO" id="GO:0031080">
    <property type="term" value="C:nuclear pore outer ring"/>
    <property type="evidence" value="ECO:0007669"/>
    <property type="project" value="TreeGrafter"/>
</dbReference>
<comment type="subunit">
    <text evidence="9">Component of the nuclear pore complex (NPC).</text>
</comment>
<proteinExistence type="inferred from homology"/>
<dbReference type="PANTHER" id="PTHR13373">
    <property type="entry name" value="FROUNT PROTEIN-RELATED"/>
    <property type="match status" value="1"/>
</dbReference>
<evidence type="ECO:0000256" key="2">
    <source>
        <dbReference type="ARBA" id="ARBA00005573"/>
    </source>
</evidence>
<dbReference type="EMBL" id="BQKI01000004">
    <property type="protein sequence ID" value="GJM93162.1"/>
    <property type="molecule type" value="Genomic_DNA"/>
</dbReference>